<keyword evidence="2" id="KW-0364">Heterocyst</keyword>
<organism evidence="5 6">
    <name type="scientific">Cyanomargarita calcarea GSE-NOS-MK-12-04C</name>
    <dbReference type="NCBI Taxonomy" id="2839659"/>
    <lineage>
        <taxon>Bacteria</taxon>
        <taxon>Bacillati</taxon>
        <taxon>Cyanobacteriota</taxon>
        <taxon>Cyanophyceae</taxon>
        <taxon>Nostocales</taxon>
        <taxon>Cyanomargaritaceae</taxon>
        <taxon>Cyanomargarita</taxon>
    </lineage>
</organism>
<dbReference type="AlphaFoldDB" id="A0A951QUH9"/>
<dbReference type="SUPFAM" id="SSF52172">
    <property type="entry name" value="CheY-like"/>
    <property type="match status" value="1"/>
</dbReference>
<keyword evidence="2" id="KW-0902">Two-component regulatory system</keyword>
<dbReference type="PANTHER" id="PTHR44591">
    <property type="entry name" value="STRESS RESPONSE REGULATOR PROTEIN 1"/>
    <property type="match status" value="1"/>
</dbReference>
<evidence type="ECO:0000313" key="6">
    <source>
        <dbReference type="Proteomes" id="UP000729701"/>
    </source>
</evidence>
<dbReference type="PANTHER" id="PTHR44591:SF23">
    <property type="entry name" value="CHEY SUBFAMILY"/>
    <property type="match status" value="1"/>
</dbReference>
<dbReference type="InterPro" id="IPR024186">
    <property type="entry name" value="Sig_transdc_resp-reg_PatA"/>
</dbReference>
<feature type="domain" description="Response regulatory" evidence="4">
    <location>
        <begin position="266"/>
        <end position="382"/>
    </location>
</feature>
<reference evidence="5" key="1">
    <citation type="submission" date="2021-05" db="EMBL/GenBank/DDBJ databases">
        <authorList>
            <person name="Pietrasiak N."/>
            <person name="Ward R."/>
            <person name="Stajich J.E."/>
            <person name="Kurbessoian T."/>
        </authorList>
    </citation>
    <scope>NUCLEOTIDE SEQUENCE</scope>
    <source>
        <strain evidence="5">GSE-NOS-MK-12-04C</strain>
    </source>
</reference>
<comment type="function">
    <text evidence="2">Controls heterocyst pattern formation.</text>
</comment>
<protein>
    <recommendedName>
        <fullName evidence="2">Protein PatA</fullName>
    </recommendedName>
</protein>
<comment type="induction">
    <text evidence="2">By nitrogen starvation.</text>
</comment>
<keyword evidence="1 3" id="KW-0597">Phosphoprotein</keyword>
<comment type="caution">
    <text evidence="5">The sequence shown here is derived from an EMBL/GenBank/DDBJ whole genome shotgun (WGS) entry which is preliminary data.</text>
</comment>
<dbReference type="GO" id="GO:0000160">
    <property type="term" value="P:phosphorelay signal transduction system"/>
    <property type="evidence" value="ECO:0007669"/>
    <property type="project" value="UniProtKB-KW"/>
</dbReference>
<dbReference type="Gene3D" id="3.40.50.2300">
    <property type="match status" value="1"/>
</dbReference>
<evidence type="ECO:0000259" key="4">
    <source>
        <dbReference type="PROSITE" id="PS50110"/>
    </source>
</evidence>
<dbReference type="SMART" id="SM00448">
    <property type="entry name" value="REC"/>
    <property type="match status" value="1"/>
</dbReference>
<dbReference type="Proteomes" id="UP000729701">
    <property type="component" value="Unassembled WGS sequence"/>
</dbReference>
<evidence type="ECO:0000256" key="1">
    <source>
        <dbReference type="ARBA" id="ARBA00022553"/>
    </source>
</evidence>
<evidence type="ECO:0000313" key="5">
    <source>
        <dbReference type="EMBL" id="MBW4672168.1"/>
    </source>
</evidence>
<accession>A0A951QUH9</accession>
<comment type="subcellular location">
    <subcellularLocation>
        <location evidence="2">Cell septum</location>
    </subcellularLocation>
</comment>
<dbReference type="InterPro" id="IPR001789">
    <property type="entry name" value="Sig_transdc_resp-reg_receiver"/>
</dbReference>
<proteinExistence type="evidence at transcript level"/>
<dbReference type="InterPro" id="IPR011006">
    <property type="entry name" value="CheY-like_superfamily"/>
</dbReference>
<evidence type="ECO:0000256" key="3">
    <source>
        <dbReference type="PROSITE-ProRule" id="PRU00169"/>
    </source>
</evidence>
<dbReference type="InterPro" id="IPR050595">
    <property type="entry name" value="Bact_response_regulator"/>
</dbReference>
<dbReference type="Pfam" id="PF14332">
    <property type="entry name" value="DUF4388"/>
    <property type="match status" value="1"/>
</dbReference>
<gene>
    <name evidence="5" type="ORF">KME60_33270</name>
</gene>
<reference evidence="5" key="2">
    <citation type="journal article" date="2022" name="Microbiol. Resour. Announc.">
        <title>Metagenome Sequencing to Explore Phylogenomics of Terrestrial Cyanobacteria.</title>
        <authorList>
            <person name="Ward R.D."/>
            <person name="Stajich J.E."/>
            <person name="Johansen J.R."/>
            <person name="Huntemann M."/>
            <person name="Clum A."/>
            <person name="Foster B."/>
            <person name="Foster B."/>
            <person name="Roux S."/>
            <person name="Palaniappan K."/>
            <person name="Varghese N."/>
            <person name="Mukherjee S."/>
            <person name="Reddy T.B.K."/>
            <person name="Daum C."/>
            <person name="Copeland A."/>
            <person name="Chen I.A."/>
            <person name="Ivanova N.N."/>
            <person name="Kyrpides N.C."/>
            <person name="Shapiro N."/>
            <person name="Eloe-Fadrosh E.A."/>
            <person name="Pietrasiak N."/>
        </authorList>
    </citation>
    <scope>NUCLEOTIDE SEQUENCE</scope>
    <source>
        <strain evidence="5">GSE-NOS-MK-12-04C</strain>
    </source>
</reference>
<dbReference type="PROSITE" id="PS50110">
    <property type="entry name" value="RESPONSE_REGULATORY"/>
    <property type="match status" value="1"/>
</dbReference>
<dbReference type="InterPro" id="IPR025497">
    <property type="entry name" value="PatA-like_N"/>
</dbReference>
<evidence type="ECO:0000256" key="2">
    <source>
        <dbReference type="PIRNR" id="PIRNR005897"/>
    </source>
</evidence>
<name>A0A951QUH9_9CYAN</name>
<dbReference type="PIRSF" id="PIRSF005897">
    <property type="entry name" value="RR_PatA"/>
    <property type="match status" value="1"/>
</dbReference>
<dbReference type="GO" id="GO:0043158">
    <property type="term" value="P:heterocyst development"/>
    <property type="evidence" value="ECO:0007669"/>
    <property type="project" value="UniProtKB-KW"/>
</dbReference>
<dbReference type="Pfam" id="PF00072">
    <property type="entry name" value="Response_reg"/>
    <property type="match status" value="1"/>
</dbReference>
<dbReference type="EMBL" id="JAHHGZ010000065">
    <property type="protein sequence ID" value="MBW4672168.1"/>
    <property type="molecule type" value="Genomic_DNA"/>
</dbReference>
<sequence length="400" mass="45603">MVYPDLSLPNNVFDEFQACNRLQYSGKLDLQSSKGHKWSFYYRLGRIVWATGGNHPFRRWRRQMIQHCPNINIDKMQLFPSELEIDYWDYQLLEVLYKEQKIQRQEINTIVDSTIAELLFDLAQQGNFSLISCDRNQQVILEAPMSLSSTYVSLKYMSESWQNWSEAGLANFSPDLALILRQPEQLRNKVSSAAYNNFVKLMNGKYTLRDLALKMKQNVLSVTRSLRPYILTGILELVEVPDFEFPVSKVKNNITSIQAYRSDAPLIACVDDSPQVCQMLEKMITLHGMRFVAIQDPVKILSTLIEQKPDLILLDLVMPVASGYEICSQLRRVSGFINTPIIILTGSEALFDRVRAKVVGSTDFITKPVVADKVMAVVQKHLKTAKTAKSTYVPSLSLAC</sequence>
<dbReference type="GO" id="GO:0030428">
    <property type="term" value="C:cell septum"/>
    <property type="evidence" value="ECO:0007669"/>
    <property type="project" value="UniProtKB-SubCell"/>
</dbReference>
<feature type="modified residue" description="4-aspartylphosphate" evidence="3">
    <location>
        <position position="315"/>
    </location>
</feature>